<gene>
    <name evidence="2" type="ORF">GR170_22175</name>
</gene>
<evidence type="ECO:0000313" key="3">
    <source>
        <dbReference type="Proteomes" id="UP000477911"/>
    </source>
</evidence>
<evidence type="ECO:0000313" key="2">
    <source>
        <dbReference type="EMBL" id="MXN20546.1"/>
    </source>
</evidence>
<keyword evidence="3" id="KW-1185">Reference proteome</keyword>
<dbReference type="GO" id="GO:0008767">
    <property type="term" value="F:UDP-galactopyranose mutase activity"/>
    <property type="evidence" value="ECO:0007669"/>
    <property type="project" value="InterPro"/>
</dbReference>
<dbReference type="Pfam" id="PF03275">
    <property type="entry name" value="GLF"/>
    <property type="match status" value="1"/>
</dbReference>
<dbReference type="Proteomes" id="UP000477911">
    <property type="component" value="Unassembled WGS sequence"/>
</dbReference>
<organism evidence="2 3">
    <name type="scientific">Pseudooceanicola albus</name>
    <dbReference type="NCBI Taxonomy" id="2692189"/>
    <lineage>
        <taxon>Bacteria</taxon>
        <taxon>Pseudomonadati</taxon>
        <taxon>Pseudomonadota</taxon>
        <taxon>Alphaproteobacteria</taxon>
        <taxon>Rhodobacterales</taxon>
        <taxon>Paracoccaceae</taxon>
        <taxon>Pseudooceanicola</taxon>
    </lineage>
</organism>
<dbReference type="PANTHER" id="PTHR21197">
    <property type="entry name" value="UDP-GALACTOPYRANOSE MUTASE"/>
    <property type="match status" value="1"/>
</dbReference>
<dbReference type="EMBL" id="WUMU01000030">
    <property type="protein sequence ID" value="MXN20546.1"/>
    <property type="molecule type" value="Genomic_DNA"/>
</dbReference>
<dbReference type="SUPFAM" id="SSF54373">
    <property type="entry name" value="FAD-linked reductases, C-terminal domain"/>
    <property type="match status" value="1"/>
</dbReference>
<dbReference type="Gene3D" id="3.40.50.720">
    <property type="entry name" value="NAD(P)-binding Rossmann-like Domain"/>
    <property type="match status" value="3"/>
</dbReference>
<comment type="caution">
    <text evidence="2">The sequence shown here is derived from an EMBL/GenBank/DDBJ whole genome shotgun (WGS) entry which is preliminary data.</text>
</comment>
<sequence>MDGSGLRVAPRRVRVVGAGLSGAVVARALADAGHQVTVQDERPHVAGNCHTARDPATGVMVHVYGPHIFHTANPEVWAYVNRFAEMVPFRHRVKAVAGGQVYSLPINLHTINQLFGRAMSPAEARAFLRARCETGEEAPRSFEDQALRLVGQTIYTTFFRGYTRKQWGVDPDQLPASILKRLPLRFDYDDAYFDHPHQALPRDGYTAMVARILDHPGIRLRLGQPFRGRLPQDADHLVYTGPLDRYFDRDLGPLGYRTLDFERFEGPGDVQGTAVVNYCDEDVPHTRITEHRHFSPWEGRVQGASPCFREYSRACGPNDIPYYPLRLLDDRRRLGQYSERAAAERDVTFVGRLGTYAYLDMDRAIERALDTARAINLAWAQEGKPAAFIHAP</sequence>
<protein>
    <submittedName>
        <fullName evidence="2">NAD(P)-binding protein</fullName>
    </submittedName>
</protein>
<name>A0A6L7GB09_9RHOB</name>
<reference evidence="2 3" key="1">
    <citation type="submission" date="2019-12" db="EMBL/GenBank/DDBJ databases">
        <authorList>
            <person name="Li M."/>
        </authorList>
    </citation>
    <scope>NUCLEOTIDE SEQUENCE [LARGE SCALE GENOMIC DNA]</scope>
    <source>
        <strain evidence="2 3">GBMRC 2024</strain>
    </source>
</reference>
<accession>A0A6L7GB09</accession>
<dbReference type="PANTHER" id="PTHR21197:SF0">
    <property type="entry name" value="UDP-GALACTOPYRANOSE MUTASE"/>
    <property type="match status" value="1"/>
</dbReference>
<dbReference type="RefSeq" id="WP_160896663.1">
    <property type="nucleotide sequence ID" value="NZ_WUMU01000030.1"/>
</dbReference>
<evidence type="ECO:0000259" key="1">
    <source>
        <dbReference type="Pfam" id="PF03275"/>
    </source>
</evidence>
<feature type="domain" description="UDP-galactopyranose mutase C-terminal" evidence="1">
    <location>
        <begin position="158"/>
        <end position="358"/>
    </location>
</feature>
<dbReference type="Pfam" id="PF13450">
    <property type="entry name" value="NAD_binding_8"/>
    <property type="match status" value="1"/>
</dbReference>
<dbReference type="AlphaFoldDB" id="A0A6L7GB09"/>
<dbReference type="GO" id="GO:0050660">
    <property type="term" value="F:flavin adenine dinucleotide binding"/>
    <property type="evidence" value="ECO:0007669"/>
    <property type="project" value="TreeGrafter"/>
</dbReference>
<dbReference type="GO" id="GO:0005829">
    <property type="term" value="C:cytosol"/>
    <property type="evidence" value="ECO:0007669"/>
    <property type="project" value="TreeGrafter"/>
</dbReference>
<dbReference type="SUPFAM" id="SSF51971">
    <property type="entry name" value="Nucleotide-binding domain"/>
    <property type="match status" value="1"/>
</dbReference>
<dbReference type="InterPro" id="IPR015899">
    <property type="entry name" value="UDP-GalPyranose_mutase_C"/>
</dbReference>
<proteinExistence type="predicted"/>